<evidence type="ECO:0000313" key="3">
    <source>
        <dbReference type="Proteomes" id="UP000186040"/>
    </source>
</evidence>
<dbReference type="Proteomes" id="UP000186040">
    <property type="component" value="Unassembled WGS sequence"/>
</dbReference>
<keyword evidence="3" id="KW-1185">Reference proteome</keyword>
<name>A0A1Q9LQR7_9PSEU</name>
<dbReference type="EMBL" id="MKQR01000007">
    <property type="protein sequence ID" value="OLR94362.1"/>
    <property type="molecule type" value="Genomic_DNA"/>
</dbReference>
<dbReference type="PROSITE" id="PS51257">
    <property type="entry name" value="PROKAR_LIPOPROTEIN"/>
    <property type="match status" value="1"/>
</dbReference>
<dbReference type="RefSeq" id="WP_075973744.1">
    <property type="nucleotide sequence ID" value="NZ_MKQR01000007.1"/>
</dbReference>
<dbReference type="PANTHER" id="PTHR43649">
    <property type="entry name" value="ARABINOSE-BINDING PROTEIN-RELATED"/>
    <property type="match status" value="1"/>
</dbReference>
<dbReference type="OrthoDB" id="3226017at2"/>
<evidence type="ECO:0000256" key="1">
    <source>
        <dbReference type="SAM" id="SignalP"/>
    </source>
</evidence>
<comment type="caution">
    <text evidence="2">The sequence shown here is derived from an EMBL/GenBank/DDBJ whole genome shotgun (WGS) entry which is preliminary data.</text>
</comment>
<dbReference type="Gene3D" id="3.40.190.10">
    <property type="entry name" value="Periplasmic binding protein-like II"/>
    <property type="match status" value="1"/>
</dbReference>
<dbReference type="STRING" id="1193682.BJP25_11390"/>
<sequence length="424" mass="45167">MCRAVALAAAIAVVGGGLAACGGGQEQASGGKVELSIGTFTEFGYEELLAEYQRLHPGITVKHNKTGQGGPYHQQLFTKLGANKGLEDVVAVEEGYLSDVLAKSNLFNNLEEIGPEDVTAARWLDWKYQAGKDKKGALIGYGTDVGPLAMCYRKDLFEAAGLPSDPEAVKPLFASWDAYFAAGDEYVRKTGKAWFDSDAQIFNAMHNQLPTGFFTPDDTLAIESNAAIRQNWNTVTAAGARGQTAKLTAFSNEWNSGFKSAAFATKTCPSWMLGVVKAQAGPENAGKWAVTAAFPGGGGNWGGSYLTVPKQSKHPREAAELAAWLTAPEQQIKAFLKTGNFPSQVAALESPQLLDTTDAYFGGIKSGQLFAEQARKVAKPQYKGPGDGRIQETVTSTALQAVEQGATPDEGWQRVVDGAEKIAR</sequence>
<proteinExistence type="predicted"/>
<dbReference type="InterPro" id="IPR006059">
    <property type="entry name" value="SBP"/>
</dbReference>
<dbReference type="SUPFAM" id="SSF53850">
    <property type="entry name" value="Periplasmic binding protein-like II"/>
    <property type="match status" value="1"/>
</dbReference>
<feature type="signal peptide" evidence="1">
    <location>
        <begin position="1"/>
        <end position="19"/>
    </location>
</feature>
<dbReference type="PANTHER" id="PTHR43649:SF32">
    <property type="entry name" value="SUGAR BINDING SECRETED PROTEIN"/>
    <property type="match status" value="1"/>
</dbReference>
<keyword evidence="1" id="KW-0732">Signal</keyword>
<gene>
    <name evidence="2" type="ORF">BJP25_11390</name>
</gene>
<reference evidence="2 3" key="1">
    <citation type="submission" date="2016-10" db="EMBL/GenBank/DDBJ databases">
        <title>The Draft Genome Sequence of Actinokineospora bangkokensis 44EHWT reveals the biosynthetic pathway of antifungal compounds Thailandins with unusual extender unit butylmalonyl-CoA.</title>
        <authorList>
            <person name="Greule A."/>
            <person name="Intra B."/>
            <person name="Flemming S."/>
            <person name="Rommel M.G."/>
            <person name="Panbangred W."/>
            <person name="Bechthold A."/>
        </authorList>
    </citation>
    <scope>NUCLEOTIDE SEQUENCE [LARGE SCALE GENOMIC DNA]</scope>
    <source>
        <strain evidence="2 3">44EHW</strain>
    </source>
</reference>
<dbReference type="Pfam" id="PF13416">
    <property type="entry name" value="SBP_bac_8"/>
    <property type="match status" value="1"/>
</dbReference>
<dbReference type="InterPro" id="IPR050490">
    <property type="entry name" value="Bact_solute-bd_prot1"/>
</dbReference>
<feature type="chain" id="PRO_5039267691" evidence="1">
    <location>
        <begin position="20"/>
        <end position="424"/>
    </location>
</feature>
<protein>
    <submittedName>
        <fullName evidence="2">Sugar ABC transporter substrate-binding protein</fullName>
    </submittedName>
</protein>
<organism evidence="2 3">
    <name type="scientific">Actinokineospora bangkokensis</name>
    <dbReference type="NCBI Taxonomy" id="1193682"/>
    <lineage>
        <taxon>Bacteria</taxon>
        <taxon>Bacillati</taxon>
        <taxon>Actinomycetota</taxon>
        <taxon>Actinomycetes</taxon>
        <taxon>Pseudonocardiales</taxon>
        <taxon>Pseudonocardiaceae</taxon>
        <taxon>Actinokineospora</taxon>
    </lineage>
</organism>
<accession>A0A1Q9LQR7</accession>
<evidence type="ECO:0000313" key="2">
    <source>
        <dbReference type="EMBL" id="OLR94362.1"/>
    </source>
</evidence>
<dbReference type="AlphaFoldDB" id="A0A1Q9LQR7"/>